<evidence type="ECO:0000256" key="6">
    <source>
        <dbReference type="ARBA" id="ARBA00023242"/>
    </source>
</evidence>
<evidence type="ECO:0000256" key="9">
    <source>
        <dbReference type="SAM" id="MobiDB-lite"/>
    </source>
</evidence>
<keyword evidence="12" id="KW-1185">Reference proteome</keyword>
<dbReference type="STRING" id="478820.A0A196SJ85"/>
<keyword evidence="7" id="KW-0544">Nucleosome core</keyword>
<dbReference type="PANTHER" id="PTHR11426">
    <property type="entry name" value="HISTONE H3"/>
    <property type="match status" value="1"/>
</dbReference>
<evidence type="ECO:0000256" key="8">
    <source>
        <dbReference type="SAM" id="Coils"/>
    </source>
</evidence>
<dbReference type="GO" id="GO:0000786">
    <property type="term" value="C:nucleosome"/>
    <property type="evidence" value="ECO:0007669"/>
    <property type="project" value="UniProtKB-KW"/>
</dbReference>
<dbReference type="InterPro" id="IPR007125">
    <property type="entry name" value="H2A/H2B/H3"/>
</dbReference>
<dbReference type="SMART" id="SM00428">
    <property type="entry name" value="H3"/>
    <property type="match status" value="1"/>
</dbReference>
<dbReference type="PRINTS" id="PR00622">
    <property type="entry name" value="HISTONEH3"/>
</dbReference>
<comment type="subcellular location">
    <subcellularLocation>
        <location evidence="2">Chromosome</location>
    </subcellularLocation>
    <subcellularLocation>
        <location evidence="1">Nucleus</location>
    </subcellularLocation>
</comment>
<reference evidence="11 12" key="1">
    <citation type="submission" date="2016-05" db="EMBL/GenBank/DDBJ databases">
        <title>Nuclear genome of Blastocystis sp. subtype 1 NandII.</title>
        <authorList>
            <person name="Gentekaki E."/>
            <person name="Curtis B."/>
            <person name="Stairs C."/>
            <person name="Eme L."/>
            <person name="Herman E."/>
            <person name="Klimes V."/>
            <person name="Arias M.C."/>
            <person name="Elias M."/>
            <person name="Hilliou F."/>
            <person name="Klute M."/>
            <person name="Malik S.-B."/>
            <person name="Pightling A."/>
            <person name="Rachubinski R."/>
            <person name="Salas D."/>
            <person name="Schlacht A."/>
            <person name="Suga H."/>
            <person name="Archibald J."/>
            <person name="Ball S.G."/>
            <person name="Clark G."/>
            <person name="Dacks J."/>
            <person name="Van Der Giezen M."/>
            <person name="Tsaousis A."/>
            <person name="Roger A."/>
        </authorList>
    </citation>
    <scope>NUCLEOTIDE SEQUENCE [LARGE SCALE GENOMIC DNA]</scope>
    <source>
        <strain evidence="12">ATCC 50177 / NandII</strain>
    </source>
</reference>
<name>A0A196SJ85_BLAHN</name>
<organism evidence="11 12">
    <name type="scientific">Blastocystis sp. subtype 1 (strain ATCC 50177 / NandII)</name>
    <dbReference type="NCBI Taxonomy" id="478820"/>
    <lineage>
        <taxon>Eukaryota</taxon>
        <taxon>Sar</taxon>
        <taxon>Stramenopiles</taxon>
        <taxon>Bigyra</taxon>
        <taxon>Opalozoa</taxon>
        <taxon>Opalinata</taxon>
        <taxon>Blastocystidae</taxon>
        <taxon>Blastocystis</taxon>
    </lineage>
</organism>
<evidence type="ECO:0000313" key="11">
    <source>
        <dbReference type="EMBL" id="OAO17098.1"/>
    </source>
</evidence>
<evidence type="ECO:0000256" key="2">
    <source>
        <dbReference type="ARBA" id="ARBA00004286"/>
    </source>
</evidence>
<evidence type="ECO:0000313" key="12">
    <source>
        <dbReference type="Proteomes" id="UP000078348"/>
    </source>
</evidence>
<dbReference type="FunFam" id="1.10.20.10:FF:000001">
    <property type="entry name" value="Histone H3"/>
    <property type="match status" value="1"/>
</dbReference>
<feature type="coiled-coil region" evidence="8">
    <location>
        <begin position="475"/>
        <end position="608"/>
    </location>
</feature>
<dbReference type="SUPFAM" id="SSF47113">
    <property type="entry name" value="Histone-fold"/>
    <property type="match status" value="1"/>
</dbReference>
<dbReference type="GO" id="GO:0003677">
    <property type="term" value="F:DNA binding"/>
    <property type="evidence" value="ECO:0007669"/>
    <property type="project" value="UniProtKB-KW"/>
</dbReference>
<feature type="compositionally biased region" description="Basic and acidic residues" evidence="9">
    <location>
        <begin position="198"/>
        <end position="207"/>
    </location>
</feature>
<evidence type="ECO:0000256" key="3">
    <source>
        <dbReference type="ARBA" id="ARBA00010343"/>
    </source>
</evidence>
<accession>A0A196SJ85</accession>
<evidence type="ECO:0000256" key="1">
    <source>
        <dbReference type="ARBA" id="ARBA00004123"/>
    </source>
</evidence>
<evidence type="ECO:0000256" key="5">
    <source>
        <dbReference type="ARBA" id="ARBA00023125"/>
    </source>
</evidence>
<proteinExistence type="inferred from homology"/>
<keyword evidence="6" id="KW-0539">Nucleus</keyword>
<feature type="coiled-coil region" evidence="8">
    <location>
        <begin position="315"/>
        <end position="377"/>
    </location>
</feature>
<dbReference type="GO" id="GO:0005654">
    <property type="term" value="C:nucleoplasm"/>
    <property type="evidence" value="ECO:0007669"/>
    <property type="project" value="UniProtKB-ARBA"/>
</dbReference>
<evidence type="ECO:0000256" key="4">
    <source>
        <dbReference type="ARBA" id="ARBA00022454"/>
    </source>
</evidence>
<sequence length="661" mass="74740">MARTKQTARKSTGGKVPRKQLATKAARKSSPAAGAVKKPHRYRPGTVALREIRKYQKSTELLIRKLPFQRLVREVAQDFKNDLRFQGSAVMALQEAAEAYLVSLFEDTNLCAIHAKRVTIMPRDMQLARRIPKSTEIVPSPIPAKSTETAVSPIPVKSTVTSPPHSTFPEVTTPLLHRSLPSDLPTPVSDSPLPVSKDAADLKERELSSSPDSFLGGDTTVIQPSSLAHIRQLHTANRRQSILFDQSHARPQPIEPLKPEAIKTPEGMQTPSQVLMGTAAVTLPTALLQRLKTDVVKYTEADLLIERKRVALESKRESEEALAVMEDMLKKEKEKISDLMKLKVQLEGENEEMFQLLNDVEGKIQQVAEEAIRKQEKKWKEAMSEVISNSKLEIRGAHDQLIVMRQEADGLRTANEALKQAMEAAEGEKKEQAKEMEGLKEEILKMQVSIDTTHKALGDADTQRHTLEEEYASRLQESQKEVERVRGVEEALRSEVEELKKEVATSDSQKEVMGLRVEELEKEVKKREEMVEGEKERAASLEQEKNSLSLTVTNLMNKNDLLAGRVEQIQKEYESLQKSVVETIQENTQQYEKKVEEYRQMVQKMKMESVEKRDGGAIDGNMRLQLEARDQQIQSMKMQLKKKDAEIAELLSYVEEMTKSR</sequence>
<keyword evidence="4" id="KW-0158">Chromosome</keyword>
<keyword evidence="5" id="KW-0238">DNA-binding</keyword>
<dbReference type="CDD" id="cd22911">
    <property type="entry name" value="HFD_H3"/>
    <property type="match status" value="1"/>
</dbReference>
<evidence type="ECO:0000256" key="7">
    <source>
        <dbReference type="ARBA" id="ARBA00023269"/>
    </source>
</evidence>
<feature type="coiled-coil region" evidence="8">
    <location>
        <begin position="408"/>
        <end position="449"/>
    </location>
</feature>
<protein>
    <submittedName>
        <fullName evidence="11">Histone</fullName>
    </submittedName>
</protein>
<dbReference type="Proteomes" id="UP000078348">
    <property type="component" value="Unassembled WGS sequence"/>
</dbReference>
<dbReference type="Pfam" id="PF00125">
    <property type="entry name" value="Histone"/>
    <property type="match status" value="1"/>
</dbReference>
<evidence type="ECO:0000259" key="10">
    <source>
        <dbReference type="Pfam" id="PF00125"/>
    </source>
</evidence>
<dbReference type="InterPro" id="IPR000164">
    <property type="entry name" value="Histone_H3/CENP-A"/>
</dbReference>
<dbReference type="EMBL" id="LXWW01000045">
    <property type="protein sequence ID" value="OAO17098.1"/>
    <property type="molecule type" value="Genomic_DNA"/>
</dbReference>
<keyword evidence="8" id="KW-0175">Coiled coil</keyword>
<dbReference type="PROSITE" id="PS00959">
    <property type="entry name" value="HISTONE_H3_2"/>
    <property type="match status" value="1"/>
</dbReference>
<comment type="similarity">
    <text evidence="3">Belongs to the histone H3 family.</text>
</comment>
<comment type="caution">
    <text evidence="11">The sequence shown here is derived from an EMBL/GenBank/DDBJ whole genome shotgun (WGS) entry which is preliminary data.</text>
</comment>
<dbReference type="InterPro" id="IPR009072">
    <property type="entry name" value="Histone-fold"/>
</dbReference>
<dbReference type="Gene3D" id="1.10.20.10">
    <property type="entry name" value="Histone, subunit A"/>
    <property type="match status" value="1"/>
</dbReference>
<dbReference type="AlphaFoldDB" id="A0A196SJ85"/>
<feature type="region of interest" description="Disordered" evidence="9">
    <location>
        <begin position="155"/>
        <end position="217"/>
    </location>
</feature>
<dbReference type="GO" id="GO:0030527">
    <property type="term" value="F:structural constituent of chromatin"/>
    <property type="evidence" value="ECO:0007669"/>
    <property type="project" value="InterPro"/>
</dbReference>
<dbReference type="GO" id="GO:0046982">
    <property type="term" value="F:protein heterodimerization activity"/>
    <property type="evidence" value="ECO:0007669"/>
    <property type="project" value="InterPro"/>
</dbReference>
<gene>
    <name evidence="11" type="ORF">AV274_1124</name>
</gene>
<feature type="region of interest" description="Disordered" evidence="9">
    <location>
        <begin position="1"/>
        <end position="38"/>
    </location>
</feature>
<feature type="domain" description="Core Histone H2A/H2B/H3" evidence="10">
    <location>
        <begin position="44"/>
        <end position="131"/>
    </location>
</feature>